<dbReference type="InterPro" id="IPR000312">
    <property type="entry name" value="Glycosyl_Trfase_fam3"/>
</dbReference>
<dbReference type="Gene3D" id="3.40.1030.10">
    <property type="entry name" value="Nucleoside phosphorylase/phosphoribosyltransferase catalytic domain"/>
    <property type="match status" value="1"/>
</dbReference>
<dbReference type="Pfam" id="PF02885">
    <property type="entry name" value="Glycos_trans_3N"/>
    <property type="match status" value="1"/>
</dbReference>
<feature type="binding site" evidence="3">
    <location>
        <position position="79"/>
    </location>
    <ligand>
        <name>anthranilate</name>
        <dbReference type="ChEBI" id="CHEBI:16567"/>
        <label>1</label>
    </ligand>
</feature>
<feature type="binding site" evidence="3">
    <location>
        <position position="223"/>
    </location>
    <ligand>
        <name>Mg(2+)</name>
        <dbReference type="ChEBI" id="CHEBI:18420"/>
        <label>2</label>
    </ligand>
</feature>
<keyword evidence="3" id="KW-0822">Tryptophan biosynthesis</keyword>
<keyword evidence="3" id="KW-0028">Amino-acid biosynthesis</keyword>
<feature type="binding site" evidence="3">
    <location>
        <position position="119"/>
    </location>
    <ligand>
        <name>5-phospho-alpha-D-ribose 1-diphosphate</name>
        <dbReference type="ChEBI" id="CHEBI:58017"/>
    </ligand>
</feature>
<keyword evidence="3" id="KW-0057">Aromatic amino acid biosynthesis</keyword>
<dbReference type="HAMAP" id="MF_00211">
    <property type="entry name" value="TrpD"/>
    <property type="match status" value="1"/>
</dbReference>
<keyword evidence="3" id="KW-0460">Magnesium</keyword>
<dbReference type="InterPro" id="IPR017459">
    <property type="entry name" value="Glycosyl_Trfase_fam3_N_dom"/>
</dbReference>
<evidence type="ECO:0000259" key="5">
    <source>
        <dbReference type="Pfam" id="PF02885"/>
    </source>
</evidence>
<feature type="binding site" evidence="3">
    <location>
        <position position="79"/>
    </location>
    <ligand>
        <name>5-phospho-alpha-D-ribose 1-diphosphate</name>
        <dbReference type="ChEBI" id="CHEBI:58017"/>
    </ligand>
</feature>
<dbReference type="InterPro" id="IPR035902">
    <property type="entry name" value="Nuc_phospho_transferase"/>
</dbReference>
<feature type="binding site" evidence="3">
    <location>
        <begin position="89"/>
        <end position="92"/>
    </location>
    <ligand>
        <name>5-phospho-alpha-D-ribose 1-diphosphate</name>
        <dbReference type="ChEBI" id="CHEBI:58017"/>
    </ligand>
</feature>
<accession>A0ABV9T1R0</accession>
<comment type="similarity">
    <text evidence="3">Belongs to the anthranilate phosphoribosyltransferase family.</text>
</comment>
<gene>
    <name evidence="3 6" type="primary">trpD</name>
    <name evidence="6" type="ORF">ACFPFU_11905</name>
</gene>
<dbReference type="EMBL" id="JBHSJJ010000006">
    <property type="protein sequence ID" value="MFC4872394.1"/>
    <property type="molecule type" value="Genomic_DNA"/>
</dbReference>
<dbReference type="PANTHER" id="PTHR43285">
    <property type="entry name" value="ANTHRANILATE PHOSPHORIBOSYLTRANSFERASE"/>
    <property type="match status" value="1"/>
</dbReference>
<organism evidence="6 7">
    <name type="scientific">Negadavirga shengliensis</name>
    <dbReference type="NCBI Taxonomy" id="1389218"/>
    <lineage>
        <taxon>Bacteria</taxon>
        <taxon>Pseudomonadati</taxon>
        <taxon>Bacteroidota</taxon>
        <taxon>Cytophagia</taxon>
        <taxon>Cytophagales</taxon>
        <taxon>Cyclobacteriaceae</taxon>
        <taxon>Negadavirga</taxon>
    </lineage>
</organism>
<evidence type="ECO:0000256" key="1">
    <source>
        <dbReference type="ARBA" id="ARBA00022676"/>
    </source>
</evidence>
<comment type="function">
    <text evidence="3">Catalyzes the transfer of the phosphoribosyl group of 5-phosphorylribose-1-pyrophosphate (PRPP) to anthranilate to yield N-(5'-phosphoribosyl)-anthranilate (PRA).</text>
</comment>
<feature type="binding site" evidence="3">
    <location>
        <position position="87"/>
    </location>
    <ligand>
        <name>5-phospho-alpha-D-ribose 1-diphosphate</name>
        <dbReference type="ChEBI" id="CHEBI:58017"/>
    </ligand>
</feature>
<dbReference type="InterPro" id="IPR036320">
    <property type="entry name" value="Glycosyl_Trfase_fam3_N_dom_sf"/>
</dbReference>
<sequence length="336" mass="36501">MKDILNHLIEHRTLSKEQAKDVLKKITSGEINNSQIAAFLTVYLMRSVRVEELMGFREAMLELCIPVEIPEYGAIDLCGTGGDGKDTFNISTLASFVVAGAGQPVAKHGNVGVSSVCGSSNLLAYFGYEFTNDIGKIRKSLDEAGICFLHAPLFHPAMKNVGPIRKELGVKTFFNMLGPMVNPSFPKKQLVGVFSLELARLYAYLYQNNEVQFSVLHALDGYDEISLTGNLKWISNRGERVLSPEDMGLPRISADAIRGGKTVEESAKIFESILKGKGTAEQEAVVIANAAAALVTAHPEWTFEEAKENALNALKGGKALAVFKSLLYPKTSTTVA</sequence>
<dbReference type="NCBIfam" id="TIGR01245">
    <property type="entry name" value="trpD"/>
    <property type="match status" value="1"/>
</dbReference>
<protein>
    <recommendedName>
        <fullName evidence="3">Anthranilate phosphoribosyltransferase</fullName>
        <ecNumber evidence="3">2.4.2.18</ecNumber>
    </recommendedName>
</protein>
<evidence type="ECO:0000256" key="2">
    <source>
        <dbReference type="ARBA" id="ARBA00022679"/>
    </source>
</evidence>
<feature type="binding site" evidence="3">
    <location>
        <position position="91"/>
    </location>
    <ligand>
        <name>Mg(2+)</name>
        <dbReference type="ChEBI" id="CHEBI:18420"/>
        <label>1</label>
    </ligand>
</feature>
<feature type="domain" description="Glycosyl transferase family 3" evidence="4">
    <location>
        <begin position="73"/>
        <end position="320"/>
    </location>
</feature>
<reference evidence="7" key="1">
    <citation type="journal article" date="2019" name="Int. J. Syst. Evol. Microbiol.">
        <title>The Global Catalogue of Microorganisms (GCM) 10K type strain sequencing project: providing services to taxonomists for standard genome sequencing and annotation.</title>
        <authorList>
            <consortium name="The Broad Institute Genomics Platform"/>
            <consortium name="The Broad Institute Genome Sequencing Center for Infectious Disease"/>
            <person name="Wu L."/>
            <person name="Ma J."/>
        </authorList>
    </citation>
    <scope>NUCLEOTIDE SEQUENCE [LARGE SCALE GENOMIC DNA]</scope>
    <source>
        <strain evidence="7">CGMCC 4.7466</strain>
    </source>
</reference>
<name>A0ABV9T1R0_9BACT</name>
<comment type="subunit">
    <text evidence="3">Homodimer.</text>
</comment>
<feature type="binding site" evidence="3">
    <location>
        <position position="165"/>
    </location>
    <ligand>
        <name>anthranilate</name>
        <dbReference type="ChEBI" id="CHEBI:16567"/>
        <label>2</label>
    </ligand>
</feature>
<evidence type="ECO:0000313" key="7">
    <source>
        <dbReference type="Proteomes" id="UP001595818"/>
    </source>
</evidence>
<dbReference type="SUPFAM" id="SSF47648">
    <property type="entry name" value="Nucleoside phosphorylase/phosphoribosyltransferase N-terminal domain"/>
    <property type="match status" value="1"/>
</dbReference>
<dbReference type="GO" id="GO:0004048">
    <property type="term" value="F:anthranilate phosphoribosyltransferase activity"/>
    <property type="evidence" value="ECO:0007669"/>
    <property type="project" value="UniProtKB-EC"/>
</dbReference>
<feature type="binding site" evidence="3">
    <location>
        <position position="224"/>
    </location>
    <ligand>
        <name>Mg(2+)</name>
        <dbReference type="ChEBI" id="CHEBI:18420"/>
        <label>2</label>
    </ligand>
</feature>
<dbReference type="PANTHER" id="PTHR43285:SF2">
    <property type="entry name" value="ANTHRANILATE PHOSPHORIBOSYLTRANSFERASE"/>
    <property type="match status" value="1"/>
</dbReference>
<comment type="catalytic activity">
    <reaction evidence="3">
        <text>N-(5-phospho-beta-D-ribosyl)anthranilate + diphosphate = 5-phospho-alpha-D-ribose 1-diphosphate + anthranilate</text>
        <dbReference type="Rhea" id="RHEA:11768"/>
        <dbReference type="ChEBI" id="CHEBI:16567"/>
        <dbReference type="ChEBI" id="CHEBI:18277"/>
        <dbReference type="ChEBI" id="CHEBI:33019"/>
        <dbReference type="ChEBI" id="CHEBI:58017"/>
        <dbReference type="EC" id="2.4.2.18"/>
    </reaction>
</comment>
<comment type="caution">
    <text evidence="3">Lacks conserved residue(s) required for the propagation of feature annotation.</text>
</comment>
<keyword evidence="3" id="KW-0479">Metal-binding</keyword>
<dbReference type="SUPFAM" id="SSF52418">
    <property type="entry name" value="Nucleoside phosphorylase/phosphoribosyltransferase catalytic domain"/>
    <property type="match status" value="1"/>
</dbReference>
<keyword evidence="7" id="KW-1185">Reference proteome</keyword>
<dbReference type="EC" id="2.4.2.18" evidence="3"/>
<feature type="binding site" evidence="3">
    <location>
        <position position="110"/>
    </location>
    <ligand>
        <name>anthranilate</name>
        <dbReference type="ChEBI" id="CHEBI:16567"/>
        <label>1</label>
    </ligand>
</feature>
<keyword evidence="1 3" id="KW-0328">Glycosyltransferase</keyword>
<comment type="cofactor">
    <cofactor evidence="3">
        <name>Mg(2+)</name>
        <dbReference type="ChEBI" id="CHEBI:18420"/>
    </cofactor>
    <text evidence="3">Binds 2 magnesium ions per monomer.</text>
</comment>
<evidence type="ECO:0000259" key="4">
    <source>
        <dbReference type="Pfam" id="PF00591"/>
    </source>
</evidence>
<evidence type="ECO:0000256" key="3">
    <source>
        <dbReference type="HAMAP-Rule" id="MF_00211"/>
    </source>
</evidence>
<feature type="binding site" evidence="3">
    <location>
        <begin position="107"/>
        <end position="115"/>
    </location>
    <ligand>
        <name>5-phospho-alpha-D-ribose 1-diphosphate</name>
        <dbReference type="ChEBI" id="CHEBI:58017"/>
    </ligand>
</feature>
<dbReference type="Proteomes" id="UP001595818">
    <property type="component" value="Unassembled WGS sequence"/>
</dbReference>
<feature type="binding site" evidence="3">
    <location>
        <begin position="82"/>
        <end position="83"/>
    </location>
    <ligand>
        <name>5-phospho-alpha-D-ribose 1-diphosphate</name>
        <dbReference type="ChEBI" id="CHEBI:58017"/>
    </ligand>
</feature>
<dbReference type="InterPro" id="IPR005940">
    <property type="entry name" value="Anthranilate_Pribosyl_Tfrase"/>
</dbReference>
<dbReference type="RefSeq" id="WP_377064750.1">
    <property type="nucleotide sequence ID" value="NZ_JBHSJJ010000006.1"/>
</dbReference>
<proteinExistence type="inferred from homology"/>
<keyword evidence="2 3" id="KW-0808">Transferase</keyword>
<feature type="domain" description="Glycosyl transferase family 3 N-terminal" evidence="5">
    <location>
        <begin position="2"/>
        <end position="63"/>
    </location>
</feature>
<comment type="pathway">
    <text evidence="3">Amino-acid biosynthesis; L-tryptophan biosynthesis; L-tryptophan from chorismate: step 2/5.</text>
</comment>
<feature type="binding site" evidence="3">
    <location>
        <position position="224"/>
    </location>
    <ligand>
        <name>Mg(2+)</name>
        <dbReference type="ChEBI" id="CHEBI:18420"/>
        <label>1</label>
    </ligand>
</feature>
<evidence type="ECO:0000313" key="6">
    <source>
        <dbReference type="EMBL" id="MFC4872394.1"/>
    </source>
</evidence>
<dbReference type="Pfam" id="PF00591">
    <property type="entry name" value="Glycos_transf_3"/>
    <property type="match status" value="1"/>
</dbReference>
<dbReference type="Gene3D" id="1.20.970.10">
    <property type="entry name" value="Transferase, Pyrimidine Nucleoside Phosphorylase, Chain C"/>
    <property type="match status" value="1"/>
</dbReference>
<comment type="caution">
    <text evidence="6">The sequence shown here is derived from an EMBL/GenBank/DDBJ whole genome shotgun (WGS) entry which is preliminary data.</text>
</comment>